<accession>A0A839QB87</accession>
<dbReference type="Gene3D" id="1.10.10.10">
    <property type="entry name" value="Winged helix-like DNA-binding domain superfamily/Winged helix DNA-binding domain"/>
    <property type="match status" value="1"/>
</dbReference>
<sequence>MTRAEPPIGDGGVTVGSFTYVHTQDRWVWSDAVAAMHGYAPGAVEPTTDLVLAHKHPDDRATVTELIDRVRAEGAVFSSRHRIVDVQGRTRVVVVIGERMVDDGGVAVGTRGFYVDITDSFDADVQRSVTRHVTAIEKTRSTIQQAVGMIRMAYGVSSERAFDVLKWRSQERNVKLRSIAERLVADVSATPLSADARARLDHFLLSADRDDGG</sequence>
<evidence type="ECO:0000259" key="1">
    <source>
        <dbReference type="PROSITE" id="PS50921"/>
    </source>
</evidence>
<dbReference type="Pfam" id="PF03861">
    <property type="entry name" value="ANTAR"/>
    <property type="match status" value="1"/>
</dbReference>
<dbReference type="EMBL" id="JACHVU010000012">
    <property type="protein sequence ID" value="MBB2992867.1"/>
    <property type="molecule type" value="Genomic_DNA"/>
</dbReference>
<gene>
    <name evidence="2" type="ORF">FHR72_004372</name>
</gene>
<dbReference type="InterPro" id="IPR013655">
    <property type="entry name" value="PAS_fold_3"/>
</dbReference>
<dbReference type="RefSeq" id="WP_183471990.1">
    <property type="nucleotide sequence ID" value="NZ_JACHVU010000012.1"/>
</dbReference>
<dbReference type="InterPro" id="IPR035965">
    <property type="entry name" value="PAS-like_dom_sf"/>
</dbReference>
<dbReference type="SUPFAM" id="SSF55785">
    <property type="entry name" value="PYP-like sensor domain (PAS domain)"/>
    <property type="match status" value="1"/>
</dbReference>
<comment type="caution">
    <text evidence="2">The sequence shown here is derived from an EMBL/GenBank/DDBJ whole genome shotgun (WGS) entry which is preliminary data.</text>
</comment>
<keyword evidence="3" id="KW-1185">Reference proteome</keyword>
<dbReference type="InterPro" id="IPR000014">
    <property type="entry name" value="PAS"/>
</dbReference>
<dbReference type="Pfam" id="PF08447">
    <property type="entry name" value="PAS_3"/>
    <property type="match status" value="1"/>
</dbReference>
<dbReference type="Gene3D" id="3.30.450.20">
    <property type="entry name" value="PAS domain"/>
    <property type="match status" value="1"/>
</dbReference>
<dbReference type="AlphaFoldDB" id="A0A839QB87"/>
<reference evidence="2 3" key="1">
    <citation type="submission" date="2020-08" db="EMBL/GenBank/DDBJ databases">
        <title>The Agave Microbiome: Exploring the role of microbial communities in plant adaptations to desert environments.</title>
        <authorList>
            <person name="Partida-Martinez L.P."/>
        </authorList>
    </citation>
    <scope>NUCLEOTIDE SEQUENCE [LARGE SCALE GENOMIC DNA]</scope>
    <source>
        <strain evidence="2 3">AT2.18</strain>
    </source>
</reference>
<dbReference type="Proteomes" id="UP000550501">
    <property type="component" value="Unassembled WGS sequence"/>
</dbReference>
<dbReference type="InterPro" id="IPR036388">
    <property type="entry name" value="WH-like_DNA-bd_sf"/>
</dbReference>
<protein>
    <recommendedName>
        <fullName evidence="1">ANTAR domain-containing protein</fullName>
    </recommendedName>
</protein>
<evidence type="ECO:0000313" key="3">
    <source>
        <dbReference type="Proteomes" id="UP000550501"/>
    </source>
</evidence>
<dbReference type="CDD" id="cd00130">
    <property type="entry name" value="PAS"/>
    <property type="match status" value="1"/>
</dbReference>
<proteinExistence type="predicted"/>
<dbReference type="InterPro" id="IPR005561">
    <property type="entry name" value="ANTAR"/>
</dbReference>
<dbReference type="SMART" id="SM01012">
    <property type="entry name" value="ANTAR"/>
    <property type="match status" value="1"/>
</dbReference>
<organism evidence="2 3">
    <name type="scientific">Mycolicibacterium iranicum</name>
    <name type="common">Mycobacterium iranicum</name>
    <dbReference type="NCBI Taxonomy" id="912594"/>
    <lineage>
        <taxon>Bacteria</taxon>
        <taxon>Bacillati</taxon>
        <taxon>Actinomycetota</taxon>
        <taxon>Actinomycetes</taxon>
        <taxon>Mycobacteriales</taxon>
        <taxon>Mycobacteriaceae</taxon>
        <taxon>Mycolicibacterium</taxon>
    </lineage>
</organism>
<evidence type="ECO:0000313" key="2">
    <source>
        <dbReference type="EMBL" id="MBB2992867.1"/>
    </source>
</evidence>
<feature type="domain" description="ANTAR" evidence="1">
    <location>
        <begin position="123"/>
        <end position="184"/>
    </location>
</feature>
<dbReference type="GO" id="GO:0003723">
    <property type="term" value="F:RNA binding"/>
    <property type="evidence" value="ECO:0007669"/>
    <property type="project" value="InterPro"/>
</dbReference>
<name>A0A839QB87_MYCIR</name>
<dbReference type="PROSITE" id="PS50921">
    <property type="entry name" value="ANTAR"/>
    <property type="match status" value="1"/>
</dbReference>